<organism evidence="1 2">
    <name type="scientific">Pandoraea communis</name>
    <dbReference type="NCBI Taxonomy" id="2508297"/>
    <lineage>
        <taxon>Bacteria</taxon>
        <taxon>Pseudomonadati</taxon>
        <taxon>Pseudomonadota</taxon>
        <taxon>Betaproteobacteria</taxon>
        <taxon>Burkholderiales</taxon>
        <taxon>Burkholderiaceae</taxon>
        <taxon>Pandoraea</taxon>
    </lineage>
</organism>
<dbReference type="Proteomes" id="UP000337189">
    <property type="component" value="Unassembled WGS sequence"/>
</dbReference>
<reference evidence="1 2" key="1">
    <citation type="submission" date="2019-08" db="EMBL/GenBank/DDBJ databases">
        <authorList>
            <person name="Peeters C."/>
        </authorList>
    </citation>
    <scope>NUCLEOTIDE SEQUENCE [LARGE SCALE GENOMIC DNA]</scope>
    <source>
        <strain evidence="1 2">LMG 31110</strain>
    </source>
</reference>
<evidence type="ECO:0000313" key="2">
    <source>
        <dbReference type="Proteomes" id="UP000337189"/>
    </source>
</evidence>
<sequence>MTDGGILKLELRKRVLECLQSAHGEKLTASEIGRWIMANYPEECALKLANSTVMETDDQLLTQLRAEIYGSQRSWQRQDPSLKTTEGRPRRFFWSTKDDETEVAEAEGAVSPVQGAKRTEHSLYPLLSEYLWTEHNVHSMRIDEKRSSNRVGSGANEWLHPDVVGMEDLSTEWAPEIRACVREHADTRTKLWAFEVKLLLNRSNVRRSFFQTVSNASWANFSYLVAAEIEGPDIMKELRLLATAHGIGVIQLDVTDVSASQVLIPARERPNVDWDTCNRLAEENRDFVEYIKLVRKFYQTGETNVRDWGM</sequence>
<dbReference type="EMBL" id="CABPSJ010000001">
    <property type="protein sequence ID" value="VVD78237.1"/>
    <property type="molecule type" value="Genomic_DNA"/>
</dbReference>
<gene>
    <name evidence="1" type="ORF">PCO31110_00988</name>
</gene>
<protein>
    <submittedName>
        <fullName evidence="1">HrgA protein</fullName>
    </submittedName>
</protein>
<dbReference type="AlphaFoldDB" id="A0A5E4SRA8"/>
<evidence type="ECO:0000313" key="1">
    <source>
        <dbReference type="EMBL" id="VVD78237.1"/>
    </source>
</evidence>
<proteinExistence type="predicted"/>
<name>A0A5E4SRA8_9BURK</name>
<accession>A0A5E4SRA8</accession>